<keyword evidence="1" id="KW-1133">Transmembrane helix</keyword>
<keyword evidence="1" id="KW-0472">Membrane</keyword>
<dbReference type="InterPro" id="IPR050874">
    <property type="entry name" value="Diverse_PLD-related"/>
</dbReference>
<dbReference type="PROSITE" id="PS50035">
    <property type="entry name" value="PLD"/>
    <property type="match status" value="2"/>
</dbReference>
<proteinExistence type="predicted"/>
<feature type="domain" description="PLD phosphodiesterase" evidence="2">
    <location>
        <begin position="479"/>
        <end position="505"/>
    </location>
</feature>
<dbReference type="EMBL" id="BSYO01000010">
    <property type="protein sequence ID" value="GMH10258.1"/>
    <property type="molecule type" value="Genomic_DNA"/>
</dbReference>
<dbReference type="GO" id="GO:0003824">
    <property type="term" value="F:catalytic activity"/>
    <property type="evidence" value="ECO:0007669"/>
    <property type="project" value="InterPro"/>
</dbReference>
<dbReference type="PANTHER" id="PTHR10185">
    <property type="entry name" value="PHOSPHOLIPASE D - RELATED"/>
    <property type="match status" value="1"/>
</dbReference>
<dbReference type="SUPFAM" id="SSF56024">
    <property type="entry name" value="Phospholipase D/nuclease"/>
    <property type="match status" value="2"/>
</dbReference>
<organism evidence="3 4">
    <name type="scientific">Nepenthes gracilis</name>
    <name type="common">Slender pitcher plant</name>
    <dbReference type="NCBI Taxonomy" id="150966"/>
    <lineage>
        <taxon>Eukaryota</taxon>
        <taxon>Viridiplantae</taxon>
        <taxon>Streptophyta</taxon>
        <taxon>Embryophyta</taxon>
        <taxon>Tracheophyta</taxon>
        <taxon>Spermatophyta</taxon>
        <taxon>Magnoliopsida</taxon>
        <taxon>eudicotyledons</taxon>
        <taxon>Gunneridae</taxon>
        <taxon>Pentapetalae</taxon>
        <taxon>Caryophyllales</taxon>
        <taxon>Nepenthaceae</taxon>
        <taxon>Nepenthes</taxon>
    </lineage>
</organism>
<dbReference type="PANTHER" id="PTHR10185:SF17">
    <property type="entry name" value="GM01519P-RELATED"/>
    <property type="match status" value="1"/>
</dbReference>
<keyword evidence="1" id="KW-0812">Transmembrane</keyword>
<dbReference type="AlphaFoldDB" id="A0AAD3XMP2"/>
<evidence type="ECO:0000313" key="3">
    <source>
        <dbReference type="EMBL" id="GMH10258.1"/>
    </source>
</evidence>
<keyword evidence="4" id="KW-1185">Reference proteome</keyword>
<gene>
    <name evidence="3" type="ORF">Nepgr_012099</name>
</gene>
<accession>A0AAD3XMP2</accession>
<reference evidence="3" key="1">
    <citation type="submission" date="2023-05" db="EMBL/GenBank/DDBJ databases">
        <title>Nepenthes gracilis genome sequencing.</title>
        <authorList>
            <person name="Fukushima K."/>
        </authorList>
    </citation>
    <scope>NUCLEOTIDE SEQUENCE</scope>
    <source>
        <strain evidence="3">SING2019-196</strain>
    </source>
</reference>
<feature type="transmembrane region" description="Helical" evidence="1">
    <location>
        <begin position="42"/>
        <end position="60"/>
    </location>
</feature>
<feature type="domain" description="PLD phosphodiesterase" evidence="2">
    <location>
        <begin position="198"/>
        <end position="225"/>
    </location>
</feature>
<dbReference type="Proteomes" id="UP001279734">
    <property type="component" value="Unassembled WGS sequence"/>
</dbReference>
<dbReference type="InterPro" id="IPR001736">
    <property type="entry name" value="PLipase_D/transphosphatidylase"/>
</dbReference>
<name>A0AAD3XMP2_NEPGR</name>
<dbReference type="Gene3D" id="3.30.870.10">
    <property type="entry name" value="Endonuclease Chain A"/>
    <property type="match status" value="2"/>
</dbReference>
<evidence type="ECO:0000313" key="4">
    <source>
        <dbReference type="Proteomes" id="UP001279734"/>
    </source>
</evidence>
<dbReference type="CDD" id="cd09107">
    <property type="entry name" value="PLDc_vPLD3_4_5_like_2"/>
    <property type="match status" value="1"/>
</dbReference>
<dbReference type="Pfam" id="PF13091">
    <property type="entry name" value="PLDc_2"/>
    <property type="match status" value="1"/>
</dbReference>
<evidence type="ECO:0000259" key="2">
    <source>
        <dbReference type="PROSITE" id="PS50035"/>
    </source>
</evidence>
<dbReference type="CDD" id="cd09106">
    <property type="entry name" value="PLDc_vPLD3_4_5_like_1"/>
    <property type="match status" value="1"/>
</dbReference>
<dbReference type="InterPro" id="IPR025202">
    <property type="entry name" value="PLD-like_dom"/>
</dbReference>
<protein>
    <recommendedName>
        <fullName evidence="2">PLD phosphodiesterase domain-containing protein</fullName>
    </recommendedName>
</protein>
<evidence type="ECO:0000256" key="1">
    <source>
        <dbReference type="SAM" id="Phobius"/>
    </source>
</evidence>
<comment type="caution">
    <text evidence="3">The sequence shown here is derived from an EMBL/GenBank/DDBJ whole genome shotgun (WGS) entry which is preliminary data.</text>
</comment>
<dbReference type="SMART" id="SM00155">
    <property type="entry name" value="PLDc"/>
    <property type="match status" value="2"/>
</dbReference>
<sequence length="552" mass="61975">MFRKFCYSETCDELEYCRNLALCVIKSGPIIPYASQAEMMKLTFIISIAILIIALCLPNIPLSSTTECKAWLVQSIPSDLPKLSLVPGVLSTADVFLWLAGNSSEKLDIMAQYWQLVAQPNDPQSGDYGYSKEDMQRFGATKGLEVYQAIENAADRKVKVRLLQHSGVYPDYTKEPSNLASGRPNVDSVTLLLSKWWGSGIVHAKVWISDRRDIYIGSANNDWKSLAQVKEAGIYLSGCPSIAKYVEKYYNNLWKLASMNSSKYTKTVWDHQWQINRTVPCWSHFLSPKARCSSPLPHYIKVPHVDGYPTLSDPFMFQATLQTPGCGKSSTLYPYQSYLSFAPPELSFGHFQPDEQAWMDTIKSVGTGAIVRINTMDWLGQSDYSKQTVFWSSLSSAISEVVFSKQATVKILVARWAHFINNTDQYLKSLLYTNVLCHSSTYNHCSGKVEIKYYEVPGYESTGPAISNGTKTANVYPAYTRVNHAKYAVSDARAHISTSNLVWDYFYTTAGVSFGTYNPAMVSQLQEIFDADWNSPYVVPVEPLESSRSYSS</sequence>